<dbReference type="Proteomes" id="UP000314294">
    <property type="component" value="Unassembled WGS sequence"/>
</dbReference>
<keyword evidence="3" id="KW-1185">Reference proteome</keyword>
<reference evidence="2 3" key="1">
    <citation type="submission" date="2019-03" db="EMBL/GenBank/DDBJ databases">
        <title>First draft genome of Liparis tanakae, snailfish: a comprehensive survey of snailfish specific genes.</title>
        <authorList>
            <person name="Kim W."/>
            <person name="Song I."/>
            <person name="Jeong J.-H."/>
            <person name="Kim D."/>
            <person name="Kim S."/>
            <person name="Ryu S."/>
            <person name="Song J.Y."/>
            <person name="Lee S.K."/>
        </authorList>
    </citation>
    <scope>NUCLEOTIDE SEQUENCE [LARGE SCALE GENOMIC DNA]</scope>
    <source>
        <tissue evidence="2">Muscle</tissue>
    </source>
</reference>
<evidence type="ECO:0000256" key="1">
    <source>
        <dbReference type="SAM" id="MobiDB-lite"/>
    </source>
</evidence>
<protein>
    <submittedName>
        <fullName evidence="2">Uncharacterized protein</fullName>
    </submittedName>
</protein>
<gene>
    <name evidence="2" type="ORF">EYF80_005581</name>
</gene>
<dbReference type="EMBL" id="SRLO01000028">
    <property type="protein sequence ID" value="TNN84254.1"/>
    <property type="molecule type" value="Genomic_DNA"/>
</dbReference>
<organism evidence="2 3">
    <name type="scientific">Liparis tanakae</name>
    <name type="common">Tanaka's snailfish</name>
    <dbReference type="NCBI Taxonomy" id="230148"/>
    <lineage>
        <taxon>Eukaryota</taxon>
        <taxon>Metazoa</taxon>
        <taxon>Chordata</taxon>
        <taxon>Craniata</taxon>
        <taxon>Vertebrata</taxon>
        <taxon>Euteleostomi</taxon>
        <taxon>Actinopterygii</taxon>
        <taxon>Neopterygii</taxon>
        <taxon>Teleostei</taxon>
        <taxon>Neoteleostei</taxon>
        <taxon>Acanthomorphata</taxon>
        <taxon>Eupercaria</taxon>
        <taxon>Perciformes</taxon>
        <taxon>Cottioidei</taxon>
        <taxon>Cottales</taxon>
        <taxon>Liparidae</taxon>
        <taxon>Liparis</taxon>
    </lineage>
</organism>
<accession>A0A4Z2J329</accession>
<feature type="region of interest" description="Disordered" evidence="1">
    <location>
        <begin position="269"/>
        <end position="290"/>
    </location>
</feature>
<feature type="compositionally biased region" description="Basic and acidic residues" evidence="1">
    <location>
        <begin position="277"/>
        <end position="288"/>
    </location>
</feature>
<name>A0A4Z2J329_9TELE</name>
<sequence length="390" mass="43340">MSAASLALWTDSTQPSWLYDGQQRYSALPEVPMPRITSFKKGRKKDRAFSPTAGPTVVSKKQPSFHQVLPLIIDGGRLSRPSHTPRDEQGRVKFLCGNWRVQSSSLRQEVSLALASSRSVSFSSPATVTNCRGWKSNRATEPRGDWERKWRSRTRSRHTWEEIRQNRIRIDEHLFKCTGTQSKSNMLSLKLRKPWTLQQLDHLERIPLLQNDPTVALEKSDILAPNCCTLLIKSDTRIERTTKARRAAARKELPISGMFPPVAQLLAAGKTRTASGSDDRSAPTRRSPDFLCSRSDQLLVSTSPGTPSGGVSCPLVTLHPLNNFAGELDLMLSPPVAVLLRNVINKQHLPLRSELVQRARCSSTAAGWTATSIVPSITAAPPIRMQLEAD</sequence>
<evidence type="ECO:0000313" key="2">
    <source>
        <dbReference type="EMBL" id="TNN84254.1"/>
    </source>
</evidence>
<proteinExistence type="predicted"/>
<comment type="caution">
    <text evidence="2">The sequence shown here is derived from an EMBL/GenBank/DDBJ whole genome shotgun (WGS) entry which is preliminary data.</text>
</comment>
<evidence type="ECO:0000313" key="3">
    <source>
        <dbReference type="Proteomes" id="UP000314294"/>
    </source>
</evidence>
<dbReference type="AlphaFoldDB" id="A0A4Z2J329"/>